<evidence type="ECO:0000259" key="7">
    <source>
        <dbReference type="Pfam" id="PF01425"/>
    </source>
</evidence>
<reference evidence="8" key="1">
    <citation type="submission" date="2014-02" db="EMBL/GenBank/DDBJ databases">
        <authorList>
            <person name="Genoscope - CEA"/>
        </authorList>
    </citation>
    <scope>NUCLEOTIDE SEQUENCE</scope>
    <source>
        <strain evidence="8">LS3</strain>
    </source>
</reference>
<dbReference type="EC" id="3.5.1.4" evidence="3"/>
<evidence type="ECO:0000256" key="2">
    <source>
        <dbReference type="ARBA" id="ARBA00009199"/>
    </source>
</evidence>
<dbReference type="GO" id="GO:0004040">
    <property type="term" value="F:amidase activity"/>
    <property type="evidence" value="ECO:0007669"/>
    <property type="project" value="UniProtKB-EC"/>
</dbReference>
<dbReference type="Gene3D" id="3.90.1300.10">
    <property type="entry name" value="Amidase signature (AS) domain"/>
    <property type="match status" value="1"/>
</dbReference>
<dbReference type="PANTHER" id="PTHR46072:SF10">
    <property type="entry name" value="ACETAMIDASE"/>
    <property type="match status" value="1"/>
</dbReference>
<feature type="binding site" evidence="6">
    <location>
        <begin position="206"/>
        <end position="209"/>
    </location>
    <ligand>
        <name>substrate</name>
    </ligand>
</feature>
<comment type="similarity">
    <text evidence="2">Belongs to the amidase family.</text>
</comment>
<keyword evidence="4" id="KW-0378">Hydrolase</keyword>
<proteinExistence type="inferred from homology"/>
<organism evidence="8">
    <name type="scientific">Blastobotrys adeninivorans</name>
    <name type="common">Yeast</name>
    <name type="synonym">Arxula adeninivorans</name>
    <dbReference type="NCBI Taxonomy" id="409370"/>
    <lineage>
        <taxon>Eukaryota</taxon>
        <taxon>Fungi</taxon>
        <taxon>Dikarya</taxon>
        <taxon>Ascomycota</taxon>
        <taxon>Saccharomycotina</taxon>
        <taxon>Dipodascomycetes</taxon>
        <taxon>Dipodascales</taxon>
        <taxon>Trichomonascaceae</taxon>
        <taxon>Blastobotrys</taxon>
    </lineage>
</organism>
<evidence type="ECO:0000256" key="3">
    <source>
        <dbReference type="ARBA" id="ARBA00012922"/>
    </source>
</evidence>
<feature type="domain" description="Amidase" evidence="7">
    <location>
        <begin position="62"/>
        <end position="531"/>
    </location>
</feature>
<dbReference type="InterPro" id="IPR023631">
    <property type="entry name" value="Amidase_dom"/>
</dbReference>
<dbReference type="PANTHER" id="PTHR46072">
    <property type="entry name" value="AMIDASE-RELATED-RELATED"/>
    <property type="match status" value="1"/>
</dbReference>
<evidence type="ECO:0000256" key="4">
    <source>
        <dbReference type="ARBA" id="ARBA00022801"/>
    </source>
</evidence>
<accession>A0A060SXT6</accession>
<dbReference type="AlphaFoldDB" id="A0A060SXT6"/>
<feature type="active site" description="Charge relay system" evidence="5">
    <location>
        <position position="185"/>
    </location>
</feature>
<dbReference type="PIRSF" id="PIRSF001221">
    <property type="entry name" value="Amidase_fungi"/>
    <property type="match status" value="1"/>
</dbReference>
<feature type="binding site" evidence="6">
    <location>
        <position position="159"/>
    </location>
    <ligand>
        <name>substrate</name>
    </ligand>
</feature>
<dbReference type="InterPro" id="IPR036928">
    <property type="entry name" value="AS_sf"/>
</dbReference>
<reference evidence="8" key="2">
    <citation type="submission" date="2014-06" db="EMBL/GenBank/DDBJ databases">
        <title>The complete genome of Blastobotrys (Arxula) adeninivorans LS3 - a yeast of biotechnological interest.</title>
        <authorList>
            <person name="Kunze G."/>
            <person name="Gaillardin C."/>
            <person name="Czernicka M."/>
            <person name="Durrens P."/>
            <person name="Martin T."/>
            <person name="Boer E."/>
            <person name="Gabaldon T."/>
            <person name="Cruz J."/>
            <person name="Talla E."/>
            <person name="Marck C."/>
            <person name="Goffeau A."/>
            <person name="Barbe V."/>
            <person name="Baret P."/>
            <person name="Baronian K."/>
            <person name="Beier S."/>
            <person name="Bleykasten C."/>
            <person name="Bode R."/>
            <person name="Casaregola S."/>
            <person name="Despons L."/>
            <person name="Fairhead C."/>
            <person name="Giersberg M."/>
            <person name="Gierski P."/>
            <person name="Hahnel U."/>
            <person name="Hartmann A."/>
            <person name="Jankowska D."/>
            <person name="Jubin C."/>
            <person name="Jung P."/>
            <person name="Lafontaine I."/>
            <person name="Leh-Louis V."/>
            <person name="Lemaire M."/>
            <person name="Marcet-Houben M."/>
            <person name="Mascher M."/>
            <person name="Morel G."/>
            <person name="Richard G.-F."/>
            <person name="Riechen J."/>
            <person name="Sacerdot C."/>
            <person name="Sarkar A."/>
            <person name="Savel G."/>
            <person name="Schacherer J."/>
            <person name="Sherman D."/>
            <person name="Straub M.-L."/>
            <person name="Stein N."/>
            <person name="Thierry A."/>
            <person name="Trautwein-Schult A."/>
            <person name="Westhof E."/>
            <person name="Worch S."/>
            <person name="Dujon B."/>
            <person name="Souciet J.-L."/>
            <person name="Wincker P."/>
            <person name="Scholz U."/>
            <person name="Neuveglise N."/>
        </authorList>
    </citation>
    <scope>NUCLEOTIDE SEQUENCE</scope>
    <source>
        <strain evidence="8">LS3</strain>
    </source>
</reference>
<gene>
    <name evidence="8" type="ORF">GNLVRS02_ARAD1A07216g</name>
</gene>
<dbReference type="Pfam" id="PF01425">
    <property type="entry name" value="Amidase"/>
    <property type="match status" value="1"/>
</dbReference>
<evidence type="ECO:0000256" key="6">
    <source>
        <dbReference type="PIRSR" id="PIRSR001221-2"/>
    </source>
</evidence>
<evidence type="ECO:0000313" key="8">
    <source>
        <dbReference type="EMBL" id="CDP33339.1"/>
    </source>
</evidence>
<dbReference type="FunFam" id="3.90.1300.10:FF:000003">
    <property type="entry name" value="Amidase signature enzyme"/>
    <property type="match status" value="1"/>
</dbReference>
<evidence type="ECO:0000256" key="1">
    <source>
        <dbReference type="ARBA" id="ARBA00001311"/>
    </source>
</evidence>
<evidence type="ECO:0000256" key="5">
    <source>
        <dbReference type="PIRSR" id="PIRSR001221-1"/>
    </source>
</evidence>
<dbReference type="PhylomeDB" id="A0A060SXT6"/>
<comment type="catalytic activity">
    <reaction evidence="1">
        <text>a monocarboxylic acid amide + H2O = a monocarboxylate + NH4(+)</text>
        <dbReference type="Rhea" id="RHEA:12020"/>
        <dbReference type="ChEBI" id="CHEBI:15377"/>
        <dbReference type="ChEBI" id="CHEBI:28938"/>
        <dbReference type="ChEBI" id="CHEBI:35757"/>
        <dbReference type="ChEBI" id="CHEBI:83628"/>
        <dbReference type="EC" id="3.5.1.4"/>
    </reaction>
</comment>
<feature type="active site" description="Acyl-ester intermediate" evidence="5">
    <location>
        <position position="209"/>
    </location>
</feature>
<feature type="binding site" evidence="6">
    <location>
        <position position="185"/>
    </location>
    <ligand>
        <name>substrate</name>
    </ligand>
</feature>
<dbReference type="SUPFAM" id="SSF75304">
    <property type="entry name" value="Amidase signature (AS) enzymes"/>
    <property type="match status" value="1"/>
</dbReference>
<sequence length="553" mass="61051">MGIFTSTRQSVIQAKRQEREDRIKDLPPEFHQPINDADRTILNQEASQIVRKVQSGELSPSDVLLAYSKRALAIQKECNPLTEILINESIQLAKRVNKTGPLAGFPVSLKDTVAVTGYDASLGYTKKCFQPITKDAPLVQLLKDAGAMPFVKTNVPYTLLSFECYNDVWGTTENPHVKGFGPGGSTGGEACLLASGGSRLGIGTDVAGSVRMPSHSSGSYAIKCSTTRFPEVGNITPTPGMDGIASVYSPMARTLPDLAFFLRTIIDMKPWEYDNTVAPIPWREVELPKKLKIGVIYNDGVVTPSPACARALDMTVDALKKQGHQVVEFNPPDPLRALRIGSQLLCSDGGEIPLRDQASGEHNDAGFGRVVSALRLPRFLTKIYAWYLEHIRGDKVWATLVRDWNVKTATEAWDLIAERQAYMREFFEAWKEQGIDFLITVPNATPALPHKSLYDSISSCGYTFLFNVLDYPAGILPVTKVDRNIDQLDKSFRPANRVERGAYKGYNADKMHGLPVGVEVVTNRLQEEKCLRAMELVESALRSNGVVYELLNA</sequence>
<dbReference type="EMBL" id="HG937691">
    <property type="protein sequence ID" value="CDP33339.1"/>
    <property type="molecule type" value="Genomic_DNA"/>
</dbReference>
<feature type="active site" description="Charge relay system" evidence="5">
    <location>
        <position position="110"/>
    </location>
</feature>
<protein>
    <recommendedName>
        <fullName evidence="3">amidase</fullName>
        <ecNumber evidence="3">3.5.1.4</ecNumber>
    </recommendedName>
</protein>
<name>A0A060SXT6_BLAAD</name>